<dbReference type="Proteomes" id="UP001157114">
    <property type="component" value="Unassembled WGS sequence"/>
</dbReference>
<evidence type="ECO:0000256" key="2">
    <source>
        <dbReference type="ARBA" id="ARBA00022679"/>
    </source>
</evidence>
<name>A0ABQ6GDR9_9BACL</name>
<proteinExistence type="predicted"/>
<dbReference type="Gene3D" id="3.40.50.12710">
    <property type="match status" value="1"/>
</dbReference>
<dbReference type="InterPro" id="IPR029063">
    <property type="entry name" value="SAM-dependent_MTases_sf"/>
</dbReference>
<dbReference type="SUPFAM" id="SSF53335">
    <property type="entry name" value="S-adenosyl-L-methionine-dependent methyltransferases"/>
    <property type="match status" value="1"/>
</dbReference>
<dbReference type="Pfam" id="PF02636">
    <property type="entry name" value="Methyltransf_28"/>
    <property type="match status" value="1"/>
</dbReference>
<keyword evidence="2" id="KW-0808">Transferase</keyword>
<dbReference type="GO" id="GO:0008168">
    <property type="term" value="F:methyltransferase activity"/>
    <property type="evidence" value="ECO:0007669"/>
    <property type="project" value="UniProtKB-KW"/>
</dbReference>
<gene>
    <name evidence="3" type="ORF">MU1_25900</name>
</gene>
<protein>
    <submittedName>
        <fullName evidence="3">SAM-dependent methyltransferase</fullName>
    </submittedName>
</protein>
<keyword evidence="1 3" id="KW-0489">Methyltransferase</keyword>
<comment type="caution">
    <text evidence="3">The sequence shown here is derived from an EMBL/GenBank/DDBJ whole genome shotgun (WGS) entry which is preliminary data.</text>
</comment>
<organism evidence="3 4">
    <name type="scientific">Paenibacillus glycanilyticus</name>
    <dbReference type="NCBI Taxonomy" id="126569"/>
    <lineage>
        <taxon>Bacteria</taxon>
        <taxon>Bacillati</taxon>
        <taxon>Bacillota</taxon>
        <taxon>Bacilli</taxon>
        <taxon>Bacillales</taxon>
        <taxon>Paenibacillaceae</taxon>
        <taxon>Paenibacillus</taxon>
    </lineage>
</organism>
<dbReference type="GO" id="GO:0032259">
    <property type="term" value="P:methylation"/>
    <property type="evidence" value="ECO:0007669"/>
    <property type="project" value="UniProtKB-KW"/>
</dbReference>
<evidence type="ECO:0000313" key="4">
    <source>
        <dbReference type="Proteomes" id="UP001157114"/>
    </source>
</evidence>
<keyword evidence="4" id="KW-1185">Reference proteome</keyword>
<evidence type="ECO:0000256" key="1">
    <source>
        <dbReference type="ARBA" id="ARBA00022603"/>
    </source>
</evidence>
<dbReference type="PANTHER" id="PTHR12049:SF7">
    <property type="entry name" value="PROTEIN ARGININE METHYLTRANSFERASE NDUFAF7, MITOCHONDRIAL"/>
    <property type="match status" value="1"/>
</dbReference>
<dbReference type="PANTHER" id="PTHR12049">
    <property type="entry name" value="PROTEIN ARGININE METHYLTRANSFERASE NDUFAF7, MITOCHONDRIAL"/>
    <property type="match status" value="1"/>
</dbReference>
<sequence>MPAVGWLPGDTGVQEHFRCMTFKQYMNFCLYDNQHGYYRSGSVRVGKQGDFYTSSAVGSVLAHCLSNVLRSYANDVAQGSIRLMEWGAGTGRLSKQIQDSWKIHLNRSPGYKCLPVLVDDHPGHLEEAKRSFSADDPTCKPLFLASEEAMHKKELWQGTPTVVLANELLDAFPVHRVTVWTGRLVELGVAGNAEEGFYEVYMPISDERIPLSLQRDGITLVEGQRTEVNLEAEQWLGRLGEIMASGRVLIIDYGHEAKEYTAEHRMNGTLLCYSEHRASDTPYIRIGEQDITAHVPFTSLKHAAEVSGWRITYYDTQKQFLMDYGAFELLQNHGETDPFGEKARINRAVRQLLLSDGMSEAFKVLILDK</sequence>
<dbReference type="EMBL" id="BSSQ01000011">
    <property type="protein sequence ID" value="GLX68245.1"/>
    <property type="molecule type" value="Genomic_DNA"/>
</dbReference>
<reference evidence="3 4" key="1">
    <citation type="submission" date="2023-03" db="EMBL/GenBank/DDBJ databases">
        <title>Draft genome sequence of the bacteria which degrade cell wall of Tricholomamatutake.</title>
        <authorList>
            <person name="Konishi Y."/>
            <person name="Fukuta Y."/>
            <person name="Shirasaka N."/>
        </authorList>
    </citation>
    <scope>NUCLEOTIDE SEQUENCE [LARGE SCALE GENOMIC DNA]</scope>
    <source>
        <strain evidence="4">mu1</strain>
    </source>
</reference>
<dbReference type="InterPro" id="IPR003788">
    <property type="entry name" value="NDUFAF7"/>
</dbReference>
<dbReference type="InterPro" id="IPR038375">
    <property type="entry name" value="NDUFAF7_sf"/>
</dbReference>
<accession>A0ABQ6GDR9</accession>
<evidence type="ECO:0000313" key="3">
    <source>
        <dbReference type="EMBL" id="GLX68245.1"/>
    </source>
</evidence>